<comment type="caution">
    <text evidence="25">The sequence shown here is derived from an EMBL/GenBank/DDBJ whole genome shotgun (WGS) entry which is preliminary data.</text>
</comment>
<evidence type="ECO:0000256" key="5">
    <source>
        <dbReference type="ARBA" id="ARBA00010398"/>
    </source>
</evidence>
<dbReference type="PROSITE" id="PS50972">
    <property type="entry name" value="PTERIN_BINDING"/>
    <property type="match status" value="1"/>
</dbReference>
<comment type="catalytic activity">
    <reaction evidence="1">
        <text>(6S)-5-methyl-5,6,7,8-tetrahydrofolate + L-homocysteine = (6S)-5,6,7,8-tetrahydrofolate + L-methionine</text>
        <dbReference type="Rhea" id="RHEA:11172"/>
        <dbReference type="ChEBI" id="CHEBI:18608"/>
        <dbReference type="ChEBI" id="CHEBI:57453"/>
        <dbReference type="ChEBI" id="CHEBI:57844"/>
        <dbReference type="ChEBI" id="CHEBI:58199"/>
        <dbReference type="EC" id="2.1.1.13"/>
    </reaction>
</comment>
<dbReference type="PROSITE" id="PS51337">
    <property type="entry name" value="B12_BINDING_NTER"/>
    <property type="match status" value="1"/>
</dbReference>
<dbReference type="EMBL" id="RJVG01000006">
    <property type="protein sequence ID" value="ROR27536.1"/>
    <property type="molecule type" value="Genomic_DNA"/>
</dbReference>
<dbReference type="InterPro" id="IPR050554">
    <property type="entry name" value="Met_Synthase/Corrinoid"/>
</dbReference>
<evidence type="ECO:0000256" key="12">
    <source>
        <dbReference type="ARBA" id="ARBA00022679"/>
    </source>
</evidence>
<keyword evidence="10" id="KW-0028">Amino-acid biosynthesis</keyword>
<keyword evidence="16" id="KW-0486">Methionine biosynthesis</keyword>
<dbReference type="FunFam" id="3.40.50.280:FF:000003">
    <property type="entry name" value="Dimethylamine methyltransferase corrinoid protein"/>
    <property type="match status" value="1"/>
</dbReference>
<evidence type="ECO:0000259" key="21">
    <source>
        <dbReference type="PROSITE" id="PS50970"/>
    </source>
</evidence>
<comment type="similarity">
    <text evidence="6">Belongs to the methylamine corrinoid protein family.</text>
</comment>
<dbReference type="InterPro" id="IPR000489">
    <property type="entry name" value="Pterin-binding_dom"/>
</dbReference>
<dbReference type="PIRSF" id="PIRSF037472">
    <property type="entry name" value="DHPS_mtfrase"/>
    <property type="match status" value="1"/>
</dbReference>
<evidence type="ECO:0000256" key="14">
    <source>
        <dbReference type="ARBA" id="ARBA00022723"/>
    </source>
</evidence>
<evidence type="ECO:0000256" key="3">
    <source>
        <dbReference type="ARBA" id="ARBA00001956"/>
    </source>
</evidence>
<dbReference type="EC" id="2.1.1.13" evidence="7"/>
<evidence type="ECO:0000256" key="1">
    <source>
        <dbReference type="ARBA" id="ARBA00001700"/>
    </source>
</evidence>
<dbReference type="InterPro" id="IPR011005">
    <property type="entry name" value="Dihydropteroate_synth-like_sf"/>
</dbReference>
<evidence type="ECO:0000256" key="16">
    <source>
        <dbReference type="ARBA" id="ARBA00023167"/>
    </source>
</evidence>
<dbReference type="InterPro" id="IPR036589">
    <property type="entry name" value="HCY_dom_sf"/>
</dbReference>
<feature type="domain" description="Pterin-binding" evidence="22">
    <location>
        <begin position="319"/>
        <end position="584"/>
    </location>
</feature>
<evidence type="ECO:0000256" key="18">
    <source>
        <dbReference type="ARBA" id="ARBA00025552"/>
    </source>
</evidence>
<dbReference type="SUPFAM" id="SSF47644">
    <property type="entry name" value="Methionine synthase domain"/>
    <property type="match status" value="1"/>
</dbReference>
<dbReference type="Gene3D" id="3.40.50.280">
    <property type="entry name" value="Cobalamin-binding domain"/>
    <property type="match status" value="1"/>
</dbReference>
<evidence type="ECO:0000256" key="17">
    <source>
        <dbReference type="ARBA" id="ARBA00023285"/>
    </source>
</evidence>
<keyword evidence="17" id="KW-0170">Cobalt</keyword>
<dbReference type="GO" id="GO:0050667">
    <property type="term" value="P:homocysteine metabolic process"/>
    <property type="evidence" value="ECO:0007669"/>
    <property type="project" value="TreeGrafter"/>
</dbReference>
<dbReference type="PANTHER" id="PTHR45833:SF1">
    <property type="entry name" value="METHIONINE SYNTHASE"/>
    <property type="match status" value="1"/>
</dbReference>
<dbReference type="RefSeq" id="WP_123609774.1">
    <property type="nucleotide sequence ID" value="NZ_RJVG01000006.1"/>
</dbReference>
<organism evidence="25 26">
    <name type="scientific">Mobilisporobacter senegalensis</name>
    <dbReference type="NCBI Taxonomy" id="1329262"/>
    <lineage>
        <taxon>Bacteria</taxon>
        <taxon>Bacillati</taxon>
        <taxon>Bacillota</taxon>
        <taxon>Clostridia</taxon>
        <taxon>Lachnospirales</taxon>
        <taxon>Lachnospiraceae</taxon>
        <taxon>Mobilisporobacter</taxon>
    </lineage>
</organism>
<comment type="pathway">
    <text evidence="4">Amino-acid biosynthesis; L-methionine biosynthesis via de novo pathway; L-methionine from L-homocysteine (MetH route): step 1/1.</text>
</comment>
<dbReference type="GO" id="GO:0032259">
    <property type="term" value="P:methylation"/>
    <property type="evidence" value="ECO:0007669"/>
    <property type="project" value="UniProtKB-KW"/>
</dbReference>
<dbReference type="Pfam" id="PF02574">
    <property type="entry name" value="S-methyl_trans"/>
    <property type="match status" value="1"/>
</dbReference>
<feature type="binding site" evidence="20">
    <location>
        <position position="274"/>
    </location>
    <ligand>
        <name>Zn(2+)</name>
        <dbReference type="ChEBI" id="CHEBI:29105"/>
    </ligand>
</feature>
<dbReference type="UniPathway" id="UPA00051">
    <property type="reaction ID" value="UER00081"/>
</dbReference>
<evidence type="ECO:0000256" key="15">
    <source>
        <dbReference type="ARBA" id="ARBA00022833"/>
    </source>
</evidence>
<feature type="domain" description="B12-binding" evidence="23">
    <location>
        <begin position="683"/>
        <end position="806"/>
    </location>
</feature>
<dbReference type="Gene3D" id="3.20.20.330">
    <property type="entry name" value="Homocysteine-binding-like domain"/>
    <property type="match status" value="1"/>
</dbReference>
<comment type="function">
    <text evidence="18">Catalyzes the transfer of a methyl group from methyl-cobalamin to homocysteine, yielding enzyme-bound cob(I)alamin and methionine. Subsequently, remethylates the cofactor using methyltetrahydrofolate.</text>
</comment>
<comment type="cofactor">
    <cofactor evidence="3">
        <name>methylcob(III)alamin</name>
        <dbReference type="ChEBI" id="CHEBI:28115"/>
    </cofactor>
</comment>
<reference evidence="25 26" key="1">
    <citation type="submission" date="2018-11" db="EMBL/GenBank/DDBJ databases">
        <title>Genomic Encyclopedia of Type Strains, Phase IV (KMG-IV): sequencing the most valuable type-strain genomes for metagenomic binning, comparative biology and taxonomic classification.</title>
        <authorList>
            <person name="Goeker M."/>
        </authorList>
    </citation>
    <scope>NUCLEOTIDE SEQUENCE [LARGE SCALE GENOMIC DNA]</scope>
    <source>
        <strain evidence="25 26">DSM 26537</strain>
    </source>
</reference>
<accession>A0A3N1XLH0</accession>
<keyword evidence="26" id="KW-1185">Reference proteome</keyword>
<keyword evidence="13" id="KW-0949">S-adenosyl-L-methionine</keyword>
<dbReference type="InterPro" id="IPR003759">
    <property type="entry name" value="Cbl-bd_cap"/>
</dbReference>
<evidence type="ECO:0000256" key="8">
    <source>
        <dbReference type="ARBA" id="ARBA00013998"/>
    </source>
</evidence>
<dbReference type="Gene3D" id="1.10.1240.10">
    <property type="entry name" value="Methionine synthase domain"/>
    <property type="match status" value="1"/>
</dbReference>
<keyword evidence="14 20" id="KW-0479">Metal-binding</keyword>
<comment type="similarity">
    <text evidence="5">Belongs to the vitamin-B12 dependent methionine synthase family.</text>
</comment>
<dbReference type="PROSITE" id="PS50970">
    <property type="entry name" value="HCY"/>
    <property type="match status" value="1"/>
</dbReference>
<feature type="binding site" evidence="20">
    <location>
        <position position="208"/>
    </location>
    <ligand>
        <name>Zn(2+)</name>
        <dbReference type="ChEBI" id="CHEBI:29105"/>
    </ligand>
</feature>
<dbReference type="Pfam" id="PF02607">
    <property type="entry name" value="B12-binding_2"/>
    <property type="match status" value="1"/>
</dbReference>
<comment type="cofactor">
    <cofactor evidence="2 20">
        <name>Zn(2+)</name>
        <dbReference type="ChEBI" id="CHEBI:29105"/>
    </cofactor>
</comment>
<dbReference type="SUPFAM" id="SSF82282">
    <property type="entry name" value="Homocysteine S-methyltransferase"/>
    <property type="match status" value="1"/>
</dbReference>
<evidence type="ECO:0000256" key="4">
    <source>
        <dbReference type="ARBA" id="ARBA00005178"/>
    </source>
</evidence>
<dbReference type="AlphaFoldDB" id="A0A3N1XLH0"/>
<dbReference type="GO" id="GO:0046653">
    <property type="term" value="P:tetrahydrofolate metabolic process"/>
    <property type="evidence" value="ECO:0007669"/>
    <property type="project" value="TreeGrafter"/>
</dbReference>
<evidence type="ECO:0000256" key="13">
    <source>
        <dbReference type="ARBA" id="ARBA00022691"/>
    </source>
</evidence>
<evidence type="ECO:0000256" key="6">
    <source>
        <dbReference type="ARBA" id="ARBA00010854"/>
    </source>
</evidence>
<dbReference type="InterPro" id="IPR017215">
    <property type="entry name" value="MetH_bac"/>
</dbReference>
<dbReference type="GO" id="GO:0005829">
    <property type="term" value="C:cytosol"/>
    <property type="evidence" value="ECO:0007669"/>
    <property type="project" value="TreeGrafter"/>
</dbReference>
<sequence length="806" mass="88303">MTREEFRKLMNSGIILLDGATGTNLQKRGMPVGVCPEEWILNHREILIDLQKEYVESGSNILYAPTFSGNRIKLEEYGLADKIEYMNRELVKLSKEAAGGKAYVAGDLTMTGEQLYPLGTLTFEELVDIYKEQISYMLMEGVDLFVVETMMSLSECRAALLAVKEICDLPVMISLTFAEDLRTLYGTDPATAIIVLQSMGADAVGVNCSTGPEQMADIVALMKKVATVPIIAKPNAGLPQLHGDETVFDMGADEFASGVKHLVECGASIVGGCCGTTPDHIKALNDILKEVRPLPISDIKIRALTSERKTLEIDLDGRLLIVGERINPTGKKALQEELRQGKLDIVNSMAVEQKENGADILDINMGMNGIDEKEMLLKVVHEMIRISDLPLCMDSSYSDVIEEALRIYPGRALINSISLEKGKMERLIPIAKKYGAMFILLPVSETGLPKDIEEKKQIIRTIVEEALKVGLSREDIVVDGLVNTIGANKMAAFETLETIRFCKEDLGVATIVGLSNISFGLPDRQFINSTFLAFAIKEGLTMAIANPSQDLLMNTAYAADLLMNKEAADLRYINKVTSKQTVITSKKEDKQSVKKEENHPIYDSVIKGNRNNIVDLVKNSLEEGARPSDIIDDILIPAINEVGNLFDKQIYFLPQLISSAEAMKTAIEYLEPLLEQGEAKKKIGSIVIATVSGDIHDIGKNLVVLMLKNYGFEVIDLGKDVSTDLIIETAKEKDADIIALSALMTTTMVEMKTVVKRAKEEGLKAKIIIGGAVITQSYADEIGANGYAKDAGDTIKIAKKLLNVLD</sequence>
<dbReference type="SMART" id="SM01018">
    <property type="entry name" value="B12-binding_2"/>
    <property type="match status" value="1"/>
</dbReference>
<dbReference type="SUPFAM" id="SSF52242">
    <property type="entry name" value="Cobalamin (vitamin B12)-binding domain"/>
    <property type="match status" value="1"/>
</dbReference>
<dbReference type="Pfam" id="PF02310">
    <property type="entry name" value="B12-binding"/>
    <property type="match status" value="1"/>
</dbReference>
<keyword evidence="11" id="KW-0846">Cobalamin</keyword>
<dbReference type="GO" id="GO:0031419">
    <property type="term" value="F:cobalamin binding"/>
    <property type="evidence" value="ECO:0007669"/>
    <property type="project" value="UniProtKB-KW"/>
</dbReference>
<evidence type="ECO:0000256" key="11">
    <source>
        <dbReference type="ARBA" id="ARBA00022628"/>
    </source>
</evidence>
<evidence type="ECO:0000256" key="2">
    <source>
        <dbReference type="ARBA" id="ARBA00001947"/>
    </source>
</evidence>
<dbReference type="Gene3D" id="3.20.20.20">
    <property type="entry name" value="Dihydropteroate synthase-like"/>
    <property type="match status" value="1"/>
</dbReference>
<dbReference type="InterPro" id="IPR006158">
    <property type="entry name" value="Cobalamin-bd"/>
</dbReference>
<keyword evidence="9 20" id="KW-0489">Methyltransferase</keyword>
<evidence type="ECO:0000259" key="23">
    <source>
        <dbReference type="PROSITE" id="PS51332"/>
    </source>
</evidence>
<dbReference type="GO" id="GO:0046872">
    <property type="term" value="F:metal ion binding"/>
    <property type="evidence" value="ECO:0007669"/>
    <property type="project" value="UniProtKB-KW"/>
</dbReference>
<dbReference type="OrthoDB" id="9803687at2"/>
<evidence type="ECO:0000256" key="19">
    <source>
        <dbReference type="ARBA" id="ARBA00031040"/>
    </source>
</evidence>
<dbReference type="CDD" id="cd02070">
    <property type="entry name" value="corrinoid_protein_B12-BD"/>
    <property type="match status" value="1"/>
</dbReference>
<evidence type="ECO:0000313" key="26">
    <source>
        <dbReference type="Proteomes" id="UP000273083"/>
    </source>
</evidence>
<keyword evidence="15 20" id="KW-0862">Zinc</keyword>
<evidence type="ECO:0000313" key="25">
    <source>
        <dbReference type="EMBL" id="ROR27536.1"/>
    </source>
</evidence>
<name>A0A3N1XLH0_9FIRM</name>
<dbReference type="PROSITE" id="PS51332">
    <property type="entry name" value="B12_BINDING"/>
    <property type="match status" value="1"/>
</dbReference>
<evidence type="ECO:0000256" key="20">
    <source>
        <dbReference type="PROSITE-ProRule" id="PRU00333"/>
    </source>
</evidence>
<protein>
    <recommendedName>
        <fullName evidence="8">Methionine synthase</fullName>
        <ecNumber evidence="7">2.1.1.13</ecNumber>
    </recommendedName>
    <alternativeName>
        <fullName evidence="19">5-methyltetrahydrofolate--homocysteine methyltransferase</fullName>
    </alternativeName>
</protein>
<feature type="binding site" evidence="20">
    <location>
        <position position="273"/>
    </location>
    <ligand>
        <name>Zn(2+)</name>
        <dbReference type="ChEBI" id="CHEBI:29105"/>
    </ligand>
</feature>
<dbReference type="InterPro" id="IPR003726">
    <property type="entry name" value="HCY_dom"/>
</dbReference>
<evidence type="ECO:0000256" key="10">
    <source>
        <dbReference type="ARBA" id="ARBA00022605"/>
    </source>
</evidence>
<evidence type="ECO:0000256" key="9">
    <source>
        <dbReference type="ARBA" id="ARBA00022603"/>
    </source>
</evidence>
<keyword evidence="12 20" id="KW-0808">Transferase</keyword>
<dbReference type="GO" id="GO:0008705">
    <property type="term" value="F:methionine synthase activity"/>
    <property type="evidence" value="ECO:0007669"/>
    <property type="project" value="UniProtKB-EC"/>
</dbReference>
<evidence type="ECO:0000259" key="22">
    <source>
        <dbReference type="PROSITE" id="PS50972"/>
    </source>
</evidence>
<gene>
    <name evidence="25" type="ORF">EDD66_106234</name>
</gene>
<evidence type="ECO:0000259" key="24">
    <source>
        <dbReference type="PROSITE" id="PS51337"/>
    </source>
</evidence>
<feature type="domain" description="Hcy-binding" evidence="21">
    <location>
        <begin position="3"/>
        <end position="288"/>
    </location>
</feature>
<dbReference type="InterPro" id="IPR036724">
    <property type="entry name" value="Cobalamin-bd_sf"/>
</dbReference>
<dbReference type="PANTHER" id="PTHR45833">
    <property type="entry name" value="METHIONINE SYNTHASE"/>
    <property type="match status" value="1"/>
</dbReference>
<evidence type="ECO:0000256" key="7">
    <source>
        <dbReference type="ARBA" id="ARBA00012032"/>
    </source>
</evidence>
<dbReference type="Proteomes" id="UP000273083">
    <property type="component" value="Unassembled WGS sequence"/>
</dbReference>
<dbReference type="InterPro" id="IPR036594">
    <property type="entry name" value="Meth_synthase_dom"/>
</dbReference>
<dbReference type="SUPFAM" id="SSF51717">
    <property type="entry name" value="Dihydropteroate synthetase-like"/>
    <property type="match status" value="1"/>
</dbReference>
<feature type="domain" description="B12-binding N-terminal" evidence="24">
    <location>
        <begin position="588"/>
        <end position="682"/>
    </location>
</feature>
<proteinExistence type="inferred from homology"/>
<dbReference type="Pfam" id="PF00809">
    <property type="entry name" value="Pterin_bind"/>
    <property type="match status" value="1"/>
</dbReference>